<organism evidence="1 2">
    <name type="scientific">Pseudomonas frederiksbergensis</name>
    <dbReference type="NCBI Taxonomy" id="104087"/>
    <lineage>
        <taxon>Bacteria</taxon>
        <taxon>Pseudomonadati</taxon>
        <taxon>Pseudomonadota</taxon>
        <taxon>Gammaproteobacteria</taxon>
        <taxon>Pseudomonadales</taxon>
        <taxon>Pseudomonadaceae</taxon>
        <taxon>Pseudomonas</taxon>
    </lineage>
</organism>
<dbReference type="Proteomes" id="UP000218385">
    <property type="component" value="Chromosome"/>
</dbReference>
<name>A0AB33EL19_9PSED</name>
<proteinExistence type="predicted"/>
<accession>A0AB33EL19</accession>
<evidence type="ECO:0000313" key="2">
    <source>
        <dbReference type="Proteomes" id="UP000218385"/>
    </source>
</evidence>
<reference evidence="1 2" key="1">
    <citation type="submission" date="2017-09" db="EMBL/GenBank/DDBJ databases">
        <title>Complete Genome sequence of Lysobacter capsici KNU-15.</title>
        <authorList>
            <person name="Kim M.-C."/>
            <person name="Yi H."/>
            <person name="Lee D.-W."/>
            <person name="Shin J.-H."/>
        </authorList>
    </citation>
    <scope>NUCLEOTIDE SEQUENCE [LARGE SCALE GENOMIC DNA]</scope>
    <source>
        <strain evidence="1 2">KNU-15</strain>
    </source>
</reference>
<evidence type="ECO:0008006" key="3">
    <source>
        <dbReference type="Google" id="ProtNLM"/>
    </source>
</evidence>
<dbReference type="RefSeq" id="WP_096481416.1">
    <property type="nucleotide sequence ID" value="NZ_CP023466.1"/>
</dbReference>
<sequence length="301" mass="35169">MISLKPNCTAITFKNMEKTKENFIFLMYGTIEKDRIDQEIQRNQEMVDGGYVTAGQIQDQLDYLKRLKADPNYQNGNLPRGVEKIILQVMESFTFWHSINEVDADFFLTQDNYIHNLINVSITFMVSCELAKLFNNKPEDFSLSNIWNHDINEIKKAKIASEDEIDYITEQFARNESTRSQAIKRFLDFRNKSVAHNDNDTGMQWSDFVSTINFVNRAWGIIDEYYSPNCFPRPIQLSDQLYIPLQPHFTLPQIEQMKEARLKLMEYMFKAASTNLLTGAQDNIKPFGDLKITVKIELQRK</sequence>
<gene>
    <name evidence="1" type="ORF">CNN82_28630</name>
</gene>
<dbReference type="AlphaFoldDB" id="A0AB33EL19"/>
<dbReference type="EMBL" id="CP023466">
    <property type="protein sequence ID" value="ATE80182.1"/>
    <property type="molecule type" value="Genomic_DNA"/>
</dbReference>
<protein>
    <recommendedName>
        <fullName evidence="3">HEPN AbiU2-like domain-containing protein</fullName>
    </recommendedName>
</protein>
<evidence type="ECO:0000313" key="1">
    <source>
        <dbReference type="EMBL" id="ATE80182.1"/>
    </source>
</evidence>